<evidence type="ECO:0000256" key="1">
    <source>
        <dbReference type="ARBA" id="ARBA00009986"/>
    </source>
</evidence>
<feature type="domain" description="Aldehyde dehydrogenase" evidence="4">
    <location>
        <begin position="16"/>
        <end position="436"/>
    </location>
</feature>
<dbReference type="EMBL" id="JBHUEA010000007">
    <property type="protein sequence ID" value="MFD1721159.1"/>
    <property type="molecule type" value="Genomic_DNA"/>
</dbReference>
<gene>
    <name evidence="5" type="ORF">ACFSBI_06310</name>
</gene>
<dbReference type="InterPro" id="IPR016161">
    <property type="entry name" value="Ald_DH/histidinol_DH"/>
</dbReference>
<evidence type="ECO:0000313" key="6">
    <source>
        <dbReference type="Proteomes" id="UP001597347"/>
    </source>
</evidence>
<dbReference type="InterPro" id="IPR012394">
    <property type="entry name" value="Aldehyde_DH_NAD(P)"/>
</dbReference>
<accession>A0ABW4LDC4</accession>
<comment type="similarity">
    <text evidence="1 3">Belongs to the aldehyde dehydrogenase family.</text>
</comment>
<dbReference type="PANTHER" id="PTHR43570:SF16">
    <property type="entry name" value="ALDEHYDE DEHYDROGENASE TYPE III, ISOFORM Q"/>
    <property type="match status" value="1"/>
</dbReference>
<protein>
    <recommendedName>
        <fullName evidence="3">Aldehyde dehydrogenase</fullName>
    </recommendedName>
</protein>
<evidence type="ECO:0000259" key="4">
    <source>
        <dbReference type="Pfam" id="PF00171"/>
    </source>
</evidence>
<dbReference type="Pfam" id="PF00171">
    <property type="entry name" value="Aldedh"/>
    <property type="match status" value="1"/>
</dbReference>
<dbReference type="InterPro" id="IPR016162">
    <property type="entry name" value="Ald_DH_N"/>
</dbReference>
<dbReference type="Gene3D" id="3.40.605.10">
    <property type="entry name" value="Aldehyde Dehydrogenase, Chain A, domain 1"/>
    <property type="match status" value="1"/>
</dbReference>
<dbReference type="RefSeq" id="WP_377933136.1">
    <property type="nucleotide sequence ID" value="NZ_JBHUEA010000007.1"/>
</dbReference>
<evidence type="ECO:0000256" key="2">
    <source>
        <dbReference type="ARBA" id="ARBA00023002"/>
    </source>
</evidence>
<keyword evidence="6" id="KW-1185">Reference proteome</keyword>
<dbReference type="Proteomes" id="UP001597347">
    <property type="component" value="Unassembled WGS sequence"/>
</dbReference>
<dbReference type="SUPFAM" id="SSF53720">
    <property type="entry name" value="ALDH-like"/>
    <property type="match status" value="1"/>
</dbReference>
<dbReference type="InterPro" id="IPR016163">
    <property type="entry name" value="Ald_DH_C"/>
</dbReference>
<evidence type="ECO:0000313" key="5">
    <source>
        <dbReference type="EMBL" id="MFD1721159.1"/>
    </source>
</evidence>
<evidence type="ECO:0000256" key="3">
    <source>
        <dbReference type="PIRNR" id="PIRNR036492"/>
    </source>
</evidence>
<organism evidence="5 6">
    <name type="scientific">Amnibacterium endophyticum</name>
    <dbReference type="NCBI Taxonomy" id="2109337"/>
    <lineage>
        <taxon>Bacteria</taxon>
        <taxon>Bacillati</taxon>
        <taxon>Actinomycetota</taxon>
        <taxon>Actinomycetes</taxon>
        <taxon>Micrococcales</taxon>
        <taxon>Microbacteriaceae</taxon>
        <taxon>Amnibacterium</taxon>
    </lineage>
</organism>
<keyword evidence="2 3" id="KW-0560">Oxidoreductase</keyword>
<dbReference type="Gene3D" id="3.40.309.10">
    <property type="entry name" value="Aldehyde Dehydrogenase, Chain A, domain 2"/>
    <property type="match status" value="1"/>
</dbReference>
<dbReference type="CDD" id="cd07087">
    <property type="entry name" value="ALDH_F3-13-14_CALDH-like"/>
    <property type="match status" value="1"/>
</dbReference>
<name>A0ABW4LDC4_9MICO</name>
<dbReference type="PANTHER" id="PTHR43570">
    <property type="entry name" value="ALDEHYDE DEHYDROGENASE"/>
    <property type="match status" value="1"/>
</dbReference>
<dbReference type="PIRSF" id="PIRSF036492">
    <property type="entry name" value="ALDH"/>
    <property type="match status" value="1"/>
</dbReference>
<sequence length="467" mass="50366">MSAEQAEDLVEQRVGEVVDRLRATHRRGVTKPLAWRHAQLDALAALLLEQRDTLYAALKADLGKSADESLVTEVGLLQREVAHTRRRLRGWLRPSPAVVPLPVQPGTAATVLEPLGVTLIIAPWNYPLLLALSPLIGAIAAGDAAVVKPSELAPATSRTIADLLPRYLDARAFAVVQGDAETTSALLEQRFDLVFYTGGEHVARIVMRAAAEHLTPVVLELGGKCPVYVDESADLDVAADRIAWGKWMNAGQTCVAPDHVLATRRTAEALAPRLAAAARRMFGDDPLRNDAYCRIVSERHFDRLHGLLDPAKTASGGGADRPALRIEPTVLTRVGDADPVMQQEVFGPILPIVEVASEREAIERVADGPKPLALYVFTRRSSRRAWTTGTSSGSIGFGVPLLQLAVPGIPFGGVGASGMGAYHGRRSLTAFSHEKALLTKPTRPDTVRLLSPPFTELKRRVLARFTG</sequence>
<comment type="caution">
    <text evidence="5">The sequence shown here is derived from an EMBL/GenBank/DDBJ whole genome shotgun (WGS) entry which is preliminary data.</text>
</comment>
<reference evidence="6" key="1">
    <citation type="journal article" date="2019" name="Int. J. Syst. Evol. Microbiol.">
        <title>The Global Catalogue of Microorganisms (GCM) 10K type strain sequencing project: providing services to taxonomists for standard genome sequencing and annotation.</title>
        <authorList>
            <consortium name="The Broad Institute Genomics Platform"/>
            <consortium name="The Broad Institute Genome Sequencing Center for Infectious Disease"/>
            <person name="Wu L."/>
            <person name="Ma J."/>
        </authorList>
    </citation>
    <scope>NUCLEOTIDE SEQUENCE [LARGE SCALE GENOMIC DNA]</scope>
    <source>
        <strain evidence="6">CGMCC 1.12471</strain>
    </source>
</reference>
<dbReference type="InterPro" id="IPR015590">
    <property type="entry name" value="Aldehyde_DH_dom"/>
</dbReference>
<proteinExistence type="inferred from homology"/>